<geneLocation type="plasmid" evidence="4 5">
    <name>pHALXA01</name>
</geneLocation>
<dbReference type="AlphaFoldDB" id="F8DDE9"/>
<dbReference type="Proteomes" id="UP000006794">
    <property type="component" value="Plasmid pHALXA01"/>
</dbReference>
<dbReference type="Gene3D" id="3.30.379.10">
    <property type="entry name" value="Chitobiase/beta-hexosaminidase domain 2-like"/>
    <property type="match status" value="1"/>
</dbReference>
<feature type="compositionally biased region" description="Low complexity" evidence="2">
    <location>
        <begin position="790"/>
        <end position="800"/>
    </location>
</feature>
<dbReference type="SUPFAM" id="SSF55545">
    <property type="entry name" value="beta-N-acetylhexosaminidase-like domain"/>
    <property type="match status" value="1"/>
</dbReference>
<keyword evidence="5" id="KW-1185">Reference proteome</keyword>
<gene>
    <name evidence="4" type="ordered locus">Halxa_0441</name>
</gene>
<dbReference type="Gene3D" id="3.20.20.520">
    <property type="entry name" value="Glycosyl hydrolase family 115"/>
    <property type="match status" value="1"/>
</dbReference>
<dbReference type="Pfam" id="PF15979">
    <property type="entry name" value="Glyco_hydro_115"/>
    <property type="match status" value="1"/>
</dbReference>
<keyword evidence="4" id="KW-0614">Plasmid</keyword>
<dbReference type="GO" id="GO:0016787">
    <property type="term" value="F:hydrolase activity"/>
    <property type="evidence" value="ECO:0007669"/>
    <property type="project" value="UniProtKB-KW"/>
</dbReference>
<dbReference type="Gene3D" id="1.20.58.2150">
    <property type="match status" value="1"/>
</dbReference>
<evidence type="ECO:0000313" key="4">
    <source>
        <dbReference type="EMBL" id="AEH39042.1"/>
    </source>
</evidence>
<feature type="region of interest" description="Disordered" evidence="2">
    <location>
        <begin position="781"/>
        <end position="804"/>
    </location>
</feature>
<dbReference type="InterPro" id="IPR041437">
    <property type="entry name" value="GH115_C"/>
</dbReference>
<dbReference type="PANTHER" id="PTHR37842">
    <property type="match status" value="1"/>
</dbReference>
<evidence type="ECO:0000259" key="3">
    <source>
        <dbReference type="Pfam" id="PF17829"/>
    </source>
</evidence>
<dbReference type="EMBL" id="CP002840">
    <property type="protein sequence ID" value="AEH39042.1"/>
    <property type="molecule type" value="Genomic_DNA"/>
</dbReference>
<dbReference type="InterPro" id="IPR029018">
    <property type="entry name" value="Hex-like_dom2"/>
</dbReference>
<name>F8DDE9_HALXS</name>
<dbReference type="InterPro" id="IPR042301">
    <property type="entry name" value="GH115_sf"/>
</dbReference>
<dbReference type="Gene3D" id="2.60.120.1620">
    <property type="match status" value="1"/>
</dbReference>
<evidence type="ECO:0000313" key="5">
    <source>
        <dbReference type="Proteomes" id="UP000006794"/>
    </source>
</evidence>
<dbReference type="InterPro" id="IPR031924">
    <property type="entry name" value="GH115"/>
</dbReference>
<sequence length="988" mass="110252">MAQMTRTDDHEIAVLETDGTGVGETRAGTAPVVPLVGGSTAQIRYVADAPVVEIAVDDLQADIDRVTGQLPTCDSGLDDISGRAIVVGTYGVDDAFDRTVDQLATDDECDHGLEARESYFLWAGSGDDAPFGADDALVIAGSDPRGTAYGVYEFARRLGVSPWYWWADVPTPERDAVRVTAGLERDGPPSVRYRGLFINDEDFGFREWAQRTHDPPTPDGIGPKTYERVFELLLRLKGNTIWPAMHEGTRAFYRYEGNREAAERYSIVVGTSHCEPMHRNNVDEWDASTDGEWNYETNAERIREYWDDRVAEVAGHENVFTVGMRGIHDSGMPGGDTRDERVALLQRVLDDQRDILEEHHDAPAESVPQIFCPYKEVLDLYRNGLEVPDDVCIVWPDDNFGYLRRLPTDEERSRSGGHGVYYHLSYWGRPHDHQWLCSVPPALIREELQRAYRRDVDRLWIANVGDIKPAETETEYFFELAWDVEGVAARSTTDWLTEWAARKFGPSRAADIADVLAEYYRLALARKPEHVGWNSVYPDTEKNEPTFSAIDHGDEARRRLEAYERIDETAAAIREDLPAESRTAFFHLVEYPIRCARAMNERALEAMRSRLYAGQGRTGAETYADRSRAAFERIEAATERYNASSDGKWRGMMSASPRDLPVFDPPATGHVTDDQGPTLDVTVEGSAGVAGTGLRDRRLPTFVQGVDRPRFVDCYNRGTGTIEWSATVDDEWIDLERTAGMFDEDDRLWVTVDWDAAPDSATTGRFRIEGAGRELEVAVPIRPREQPSRSAAAADGSESGSADERAPIFVESNGRVAIEADHPTAVEQGDTRWEPVEGLSRTTGTAMVSRPVDGPHIDADAVHSRAARLEYDFVADAGDVRVEVQLLPTHGPTDGTPHRYAIGIDDAEPTVVDFDANGGEHDPQWQRNVLRSSVHSTTDHELDRAGRHTLSLYATDPAVVVDRVLVITDGEARRSYLGPLETRDRRLD</sequence>
<reference evidence="5" key="1">
    <citation type="journal article" date="2012" name="Stand. Genomic Sci.">
        <title>Complete genome sequence of Halopiger xanaduensis type strain (SH-6(T)).</title>
        <authorList>
            <person name="Anderson I."/>
            <person name="Tindall B.J."/>
            <person name="Rohde M."/>
            <person name="Lucas S."/>
            <person name="Han J."/>
            <person name="Lapidus A."/>
            <person name="Cheng J.F."/>
            <person name="Goodwin L."/>
            <person name="Pitluck S."/>
            <person name="Peters L."/>
            <person name="Pati A."/>
            <person name="Mikhailova N."/>
            <person name="Pagani I."/>
            <person name="Teshima H."/>
            <person name="Han C."/>
            <person name="Tapia R."/>
            <person name="Land M."/>
            <person name="Woyke T."/>
            <person name="Klenk H.P."/>
            <person name="Kyrpides N."/>
            <person name="Ivanova N."/>
        </authorList>
    </citation>
    <scope>NUCLEOTIDE SEQUENCE [LARGE SCALE GENOMIC DNA]</scope>
    <source>
        <strain evidence="5">DSM 18323 / JCM 14033 / SH-6</strain>
        <plasmid evidence="5">Plasmid pHALXA01</plasmid>
    </source>
</reference>
<proteinExistence type="predicted"/>
<dbReference type="KEGG" id="hxa:Halxa_0441"/>
<accession>F8DDE9</accession>
<feature type="domain" description="Gylcosyl hydrolase 115 C-terminal" evidence="3">
    <location>
        <begin position="809"/>
        <end position="981"/>
    </location>
</feature>
<dbReference type="PANTHER" id="PTHR37842:SF2">
    <property type="entry name" value="GYLCOSYL HYDROLASE 115 C-TERMINAL DOMAIN-CONTAINING PROTEIN"/>
    <property type="match status" value="1"/>
</dbReference>
<protein>
    <recommendedName>
        <fullName evidence="3">Gylcosyl hydrolase 115 C-terminal domain-containing protein</fullName>
    </recommendedName>
</protein>
<organism evidence="4 5">
    <name type="scientific">Halopiger xanaduensis (strain DSM 18323 / JCM 14033 / SH-6)</name>
    <dbReference type="NCBI Taxonomy" id="797210"/>
    <lineage>
        <taxon>Archaea</taxon>
        <taxon>Methanobacteriati</taxon>
        <taxon>Methanobacteriota</taxon>
        <taxon>Stenosarchaea group</taxon>
        <taxon>Halobacteria</taxon>
        <taxon>Halobacteriales</taxon>
        <taxon>Natrialbaceae</taxon>
        <taxon>Halopiger</taxon>
    </lineage>
</organism>
<keyword evidence="1" id="KW-0378">Hydrolase</keyword>
<dbReference type="Pfam" id="PF17829">
    <property type="entry name" value="GH115_C"/>
    <property type="match status" value="1"/>
</dbReference>
<evidence type="ECO:0000256" key="1">
    <source>
        <dbReference type="ARBA" id="ARBA00022801"/>
    </source>
</evidence>
<dbReference type="HOGENOM" id="CLU_004852_0_0_2"/>
<evidence type="ECO:0000256" key="2">
    <source>
        <dbReference type="SAM" id="MobiDB-lite"/>
    </source>
</evidence>